<evidence type="ECO:0000256" key="2">
    <source>
        <dbReference type="SAM" id="SignalP"/>
    </source>
</evidence>
<dbReference type="SUPFAM" id="SSF82215">
    <property type="entry name" value="C-terminal autoproteolytic domain of nucleoporin nup98"/>
    <property type="match status" value="1"/>
</dbReference>
<dbReference type="EMBL" id="JACHVB010000010">
    <property type="protein sequence ID" value="MBC2592757.1"/>
    <property type="molecule type" value="Genomic_DNA"/>
</dbReference>
<dbReference type="PANTHER" id="PTHR46580">
    <property type="entry name" value="SENSOR KINASE-RELATED"/>
    <property type="match status" value="1"/>
</dbReference>
<keyword evidence="4" id="KW-1185">Reference proteome</keyword>
<sequence length="1353" mass="144069">MRGYFSWALIAALWLFVVAGAVHAGDTWQWSSSGNTSLNFSYSGFGDPFLDYTSPLVFTVKLQDAQGSAIDNTSGSCWLNFSSPTAQTIFLNYSAGAYRTNLTYGSVSSGNTFTLHCQNGSVIHTFSNTNGTVVFQYDVYEPVLVDVYTSSEAGQEALPLISGQYTTFYILALNITGSTEPISITDVDCNLSVDGAASVSATQVSGDYLVAEHLLASTGDVRLEGMCQVGGGTYISEPRNVSVQPLFVPSGIDLGEVDVYQQPILLLTNGSDSFLAHLSYEGGLYARMQVSRLYPSFATILDLNNEALKGQLALADIYNDGALTMLYAGPQAFSNELFSSTLTNFASESPVEGMGDFLRPSMSVFDSNGDGLTDVLFSGSRANIETTILLTNNGSNLTLSNVSLPALLDSSLCYGDFDGDSRYDLFVSGKNASGILSGVYFYNGSDYELSQSLPVQLYKGSCALGRFLDENTTSLIHFGTSSATSPDTSSNWDYVIYTDTREWSMAPIGLLPGFNGTIRGDAVVADFSGDGLSDIVLCGGTSGNAVLSLYINDLKQSGGFVAVDPFNDSYALPECSLSAADYDFDGDLDLAYTGVGSDAPVLLFNNTASEISPNTNPLPPTELTGAWNLTTGALWINWSAGSDAETPSGMLSYNLEVESVHGELLLSGQPTVGSHPVQGYLGNMQYRQNTTLDNQTPGNVHVRVQSVDTGLAQSAWMEITVSLDACSPTQEWNVSVAGGCVMPASVQPNSHIIIQNGSSLTLSSATVLGENTTIEVENGTLDVAGYPLSSINATIRLGAFGDISSSRVNLSGVTLDFGRNYTLSDSSLDAIVVGKNVTLINTSWNSLDVDGELDVRYYLELNASNQFGKALDSVEVYTAEGFLTSGSRLNLTAWLINATGSRSVSHNLSFFLSGYYAANGSYVLTGSSRANLTLYLKPEPETGELSLSTVSGVAGDNYSSDLLAYSQAENVTLEKVGVGAIRFLESVNLSFLNLSKVVAIGPNVIRVNVSEAPGLNRSAQLRFFNLTFLTEPLLLRNGVPCEQCDTISYASGVLNATVPGFSEYSLVDNSELSLLTPSVLFNGTASTFAVSYHAYGNDSDNIEEANCSVTVENSTLSMLAGQSNHSVNLLLNGTGNVSAEVYCSGNSTYEPLNVSFALTVVRSGAYFLKDSAYTGLVHTSVVFGNLSATNRFWAMGAVDRLKTAFAEVSVPAGFSLGQTLEDGDAILADLNHDGWGDLVVMGSGTLAWYDNQTTRKPLNLSLSDGDFALLDLDADGDQDIIACGLNASNEAQTLVLENQLADEDYQRGVSFIPVSHSIPDFSACSIRVGSENQTLKILIAGRWRDLLESYHCV</sequence>
<dbReference type="Proteomes" id="UP000546464">
    <property type="component" value="Unassembled WGS sequence"/>
</dbReference>
<reference evidence="3 4" key="1">
    <citation type="submission" date="2020-07" db="EMBL/GenBank/DDBJ databases">
        <authorList>
            <person name="Feng X."/>
        </authorList>
    </citation>
    <scope>NUCLEOTIDE SEQUENCE [LARGE SCALE GENOMIC DNA]</scope>
    <source>
        <strain evidence="3 4">JCM31066</strain>
    </source>
</reference>
<dbReference type="RefSeq" id="WP_185673777.1">
    <property type="nucleotide sequence ID" value="NZ_JACHVB010000010.1"/>
</dbReference>
<comment type="caution">
    <text evidence="3">The sequence shown here is derived from an EMBL/GenBank/DDBJ whole genome shotgun (WGS) entry which is preliminary data.</text>
</comment>
<dbReference type="Pfam" id="PF13517">
    <property type="entry name" value="FG-GAP_3"/>
    <property type="match status" value="1"/>
</dbReference>
<gene>
    <name evidence="3" type="ORF">H5P28_00640</name>
</gene>
<proteinExistence type="predicted"/>
<evidence type="ECO:0000256" key="1">
    <source>
        <dbReference type="ARBA" id="ARBA00022729"/>
    </source>
</evidence>
<evidence type="ECO:0000313" key="4">
    <source>
        <dbReference type="Proteomes" id="UP000546464"/>
    </source>
</evidence>
<evidence type="ECO:0000313" key="3">
    <source>
        <dbReference type="EMBL" id="MBC2592757.1"/>
    </source>
</evidence>
<accession>A0A842HAU6</accession>
<dbReference type="Gene3D" id="2.130.10.130">
    <property type="entry name" value="Integrin alpha, N-terminal"/>
    <property type="match status" value="1"/>
</dbReference>
<dbReference type="InterPro" id="IPR036903">
    <property type="entry name" value="Nup98_auto-Pept-S59_dom_sf"/>
</dbReference>
<keyword evidence="1 2" id="KW-0732">Signal</keyword>
<dbReference type="InterPro" id="IPR028994">
    <property type="entry name" value="Integrin_alpha_N"/>
</dbReference>
<organism evidence="3 4">
    <name type="scientific">Ruficoccus amylovorans</name>
    <dbReference type="NCBI Taxonomy" id="1804625"/>
    <lineage>
        <taxon>Bacteria</taxon>
        <taxon>Pseudomonadati</taxon>
        <taxon>Verrucomicrobiota</taxon>
        <taxon>Opitutia</taxon>
        <taxon>Puniceicoccales</taxon>
        <taxon>Cerasicoccaceae</taxon>
        <taxon>Ruficoccus</taxon>
    </lineage>
</organism>
<feature type="chain" id="PRO_5032333620" evidence="2">
    <location>
        <begin position="25"/>
        <end position="1353"/>
    </location>
</feature>
<dbReference type="SUPFAM" id="SSF69318">
    <property type="entry name" value="Integrin alpha N-terminal domain"/>
    <property type="match status" value="2"/>
</dbReference>
<dbReference type="PANTHER" id="PTHR46580:SF2">
    <property type="entry name" value="MAM DOMAIN-CONTAINING PROTEIN"/>
    <property type="match status" value="1"/>
</dbReference>
<name>A0A842HAU6_9BACT</name>
<feature type="signal peptide" evidence="2">
    <location>
        <begin position="1"/>
        <end position="24"/>
    </location>
</feature>
<dbReference type="InterPro" id="IPR013517">
    <property type="entry name" value="FG-GAP"/>
</dbReference>
<protein>
    <submittedName>
        <fullName evidence="3">VCBS repeat-containing protein</fullName>
    </submittedName>
</protein>